<name>A0ABN2M9N8_9MICO</name>
<evidence type="ECO:0000313" key="7">
    <source>
        <dbReference type="Proteomes" id="UP001500002"/>
    </source>
</evidence>
<sequence length="423" mass="43697">MMTLGLPGDLARATLSHALARAGHAAAFVALGIGVLISLVVAASGYSPAGWSAAGLVVAMAALLLLVAQFPTVPLTVVYLVAGTGIVFALTTLVMNAQVFQSTNNAILALPCLALMLVGGAGTGSVIAIIWASLGYLLGEAALLVGSQLVGGAFMPSHAATAAFVIVLVVRIFDGMSRRQDTRRNTGLYDASQQSRELVIRHEYELRATARLHDTALSHLVAISAAGSGPVDERLRAGIREDLGLIIGRDWAVEVTPKPDPEASDRAGADAAKIASGPRTAGAPDAYPPLRHALVAAKNARLEVRITGDLHVLHALDATRARAVDEAVAQCLVNVARHAGVAEAEIAVGIGGGEVTVAVMDTGVGFDVLDVPLDRIGLRTSIRARIEQAGGSVRLWSTKGIGTTIVITVPEGDGRGDRDEGER</sequence>
<feature type="transmembrane region" description="Helical" evidence="4">
    <location>
        <begin position="154"/>
        <end position="173"/>
    </location>
</feature>
<proteinExistence type="predicted"/>
<keyword evidence="3" id="KW-0902">Two-component regulatory system</keyword>
<keyword evidence="1" id="KW-0808">Transferase</keyword>
<reference evidence="6 7" key="1">
    <citation type="journal article" date="2019" name="Int. J. Syst. Evol. Microbiol.">
        <title>The Global Catalogue of Microorganisms (GCM) 10K type strain sequencing project: providing services to taxonomists for standard genome sequencing and annotation.</title>
        <authorList>
            <consortium name="The Broad Institute Genomics Platform"/>
            <consortium name="The Broad Institute Genome Sequencing Center for Infectious Disease"/>
            <person name="Wu L."/>
            <person name="Ma J."/>
        </authorList>
    </citation>
    <scope>NUCLEOTIDE SEQUENCE [LARGE SCALE GENOMIC DNA]</scope>
    <source>
        <strain evidence="6 7">JCM 14322</strain>
    </source>
</reference>
<keyword evidence="4" id="KW-0812">Transmembrane</keyword>
<evidence type="ECO:0000259" key="5">
    <source>
        <dbReference type="Pfam" id="PF02518"/>
    </source>
</evidence>
<evidence type="ECO:0000256" key="1">
    <source>
        <dbReference type="ARBA" id="ARBA00022679"/>
    </source>
</evidence>
<feature type="transmembrane region" description="Helical" evidence="4">
    <location>
        <begin position="20"/>
        <end position="42"/>
    </location>
</feature>
<evidence type="ECO:0000256" key="2">
    <source>
        <dbReference type="ARBA" id="ARBA00022777"/>
    </source>
</evidence>
<feature type="transmembrane region" description="Helical" evidence="4">
    <location>
        <begin position="107"/>
        <end position="134"/>
    </location>
</feature>
<feature type="domain" description="Histidine kinase/HSP90-like ATPase" evidence="5">
    <location>
        <begin position="322"/>
        <end position="411"/>
    </location>
</feature>
<dbReference type="CDD" id="cd16917">
    <property type="entry name" value="HATPase_UhpB-NarQ-NarX-like"/>
    <property type="match status" value="1"/>
</dbReference>
<accession>A0ABN2M9N8</accession>
<protein>
    <recommendedName>
        <fullName evidence="5">Histidine kinase/HSP90-like ATPase domain-containing protein</fullName>
    </recommendedName>
</protein>
<dbReference type="Gene3D" id="3.30.565.10">
    <property type="entry name" value="Histidine kinase-like ATPase, C-terminal domain"/>
    <property type="match status" value="1"/>
</dbReference>
<evidence type="ECO:0000256" key="4">
    <source>
        <dbReference type="SAM" id="Phobius"/>
    </source>
</evidence>
<organism evidence="6 7">
    <name type="scientific">Agromyces neolithicus</name>
    <dbReference type="NCBI Taxonomy" id="269420"/>
    <lineage>
        <taxon>Bacteria</taxon>
        <taxon>Bacillati</taxon>
        <taxon>Actinomycetota</taxon>
        <taxon>Actinomycetes</taxon>
        <taxon>Micrococcales</taxon>
        <taxon>Microbacteriaceae</taxon>
        <taxon>Agromyces</taxon>
    </lineage>
</organism>
<feature type="transmembrane region" description="Helical" evidence="4">
    <location>
        <begin position="76"/>
        <end position="95"/>
    </location>
</feature>
<dbReference type="InterPro" id="IPR036890">
    <property type="entry name" value="HATPase_C_sf"/>
</dbReference>
<keyword evidence="2" id="KW-0418">Kinase</keyword>
<gene>
    <name evidence="6" type="ORF">GCM10009749_27380</name>
</gene>
<keyword evidence="4" id="KW-1133">Transmembrane helix</keyword>
<dbReference type="EMBL" id="BAAANJ010000014">
    <property type="protein sequence ID" value="GAA1816110.1"/>
    <property type="molecule type" value="Genomic_DNA"/>
</dbReference>
<dbReference type="RefSeq" id="WP_344296880.1">
    <property type="nucleotide sequence ID" value="NZ_BAAANJ010000014.1"/>
</dbReference>
<dbReference type="InterPro" id="IPR003594">
    <property type="entry name" value="HATPase_dom"/>
</dbReference>
<keyword evidence="7" id="KW-1185">Reference proteome</keyword>
<keyword evidence="4" id="KW-0472">Membrane</keyword>
<dbReference type="InterPro" id="IPR050482">
    <property type="entry name" value="Sensor_HK_TwoCompSys"/>
</dbReference>
<comment type="caution">
    <text evidence="6">The sequence shown here is derived from an EMBL/GenBank/DDBJ whole genome shotgun (WGS) entry which is preliminary data.</text>
</comment>
<feature type="transmembrane region" description="Helical" evidence="4">
    <location>
        <begin position="49"/>
        <end position="70"/>
    </location>
</feature>
<dbReference type="Proteomes" id="UP001500002">
    <property type="component" value="Unassembled WGS sequence"/>
</dbReference>
<dbReference type="PANTHER" id="PTHR24421">
    <property type="entry name" value="NITRATE/NITRITE SENSOR PROTEIN NARX-RELATED"/>
    <property type="match status" value="1"/>
</dbReference>
<dbReference type="Pfam" id="PF02518">
    <property type="entry name" value="HATPase_c"/>
    <property type="match status" value="1"/>
</dbReference>
<dbReference type="SUPFAM" id="SSF55874">
    <property type="entry name" value="ATPase domain of HSP90 chaperone/DNA topoisomerase II/histidine kinase"/>
    <property type="match status" value="1"/>
</dbReference>
<evidence type="ECO:0000313" key="6">
    <source>
        <dbReference type="EMBL" id="GAA1816110.1"/>
    </source>
</evidence>
<evidence type="ECO:0000256" key="3">
    <source>
        <dbReference type="ARBA" id="ARBA00023012"/>
    </source>
</evidence>
<dbReference type="PANTHER" id="PTHR24421:SF61">
    <property type="entry name" value="OXYGEN SENSOR HISTIDINE KINASE NREB"/>
    <property type="match status" value="1"/>
</dbReference>